<dbReference type="Proteomes" id="UP001217324">
    <property type="component" value="Chromosome"/>
</dbReference>
<dbReference type="RefSeq" id="WP_165705463.1">
    <property type="nucleotide sequence ID" value="NZ_CP118627.1"/>
</dbReference>
<evidence type="ECO:0000313" key="1">
    <source>
        <dbReference type="EMBL" id="WEA13746.1"/>
    </source>
</evidence>
<gene>
    <name evidence="1" type="ORF">PWF74_09725</name>
</gene>
<dbReference type="EMBL" id="CP118627">
    <property type="protein sequence ID" value="WEA13746.1"/>
    <property type="molecule type" value="Genomic_DNA"/>
</dbReference>
<dbReference type="AlphaFoldDB" id="A0AAX3NCY2"/>
<organism evidence="1 2">
    <name type="scientific">Lactococcus garvieae</name>
    <dbReference type="NCBI Taxonomy" id="1363"/>
    <lineage>
        <taxon>Bacteria</taxon>
        <taxon>Bacillati</taxon>
        <taxon>Bacillota</taxon>
        <taxon>Bacilli</taxon>
        <taxon>Lactobacillales</taxon>
        <taxon>Streptococcaceae</taxon>
        <taxon>Lactococcus</taxon>
    </lineage>
</organism>
<reference evidence="1" key="1">
    <citation type="submission" date="2023-02" db="EMBL/GenBank/DDBJ databases">
        <title>Comparative genomics and fermentation flavor characterization of five lactic acid bacteria reveal flavor biosynthesis metabolic pathways in fermented muskmelon puree.</title>
        <authorList>
            <person name="Yuan L."/>
            <person name="Li M."/>
            <person name="Xu X."/>
            <person name="Lao F."/>
            <person name="Wu J."/>
        </authorList>
    </citation>
    <scope>NUCLEOTIDE SEQUENCE</scope>
    <source>
        <strain evidence="1">Pa-2</strain>
    </source>
</reference>
<name>A0AAX3NCY2_9LACT</name>
<evidence type="ECO:0000313" key="2">
    <source>
        <dbReference type="Proteomes" id="UP001217324"/>
    </source>
</evidence>
<sequence>MISTNNKIKLEKKSYYLSFPEKWEEVISKIMQLTIVINLSDMLELVEILNWLEDRNFLDRVVLNDNLEKKIYNILGKSINSKEKKKELFQIYLSEDGFNTNNFHKLFIKFKIWDSLEDDDFKEYLLSSKRNLEYLMKDKKIIEKFSTVIHNSFLTDSIHISDNIILIMNSDKTTNFPRSFLNSDIFQKMVEKLISNKSKADNRSISLYQQILDFKSSIFPLNESIKFQLQSLINDYWEQQHENSNALSSIQVSLKEDLGVDTPIDVKINGTNASVFLSKQWLNAIPREDFIFYILPGIYVDQFNRFLSISRAAVPKKGLAEIIIGNSYNENMYRDDIITMLWDRIVTVITATLKGYLEKNNESIEKIISKYINERTKKVHGIDGFSMNDIDPTLPYHTKIKLLSIELESVLKQFQLFVTYKKVNIAYLEYMPPLDINAIKSMKPEKYVIVDYDELDNYQTGTLGKIPSQIKPFDYLPGYLIPSDLVDNFEEFKTLKKSSKLFAPREAEFLNYCLNNSMHHNALGIRNKYLHGSTVHYSKEKHRNNYVILLKVFLLVIAKFEEEFTLFYTVK</sequence>
<proteinExistence type="predicted"/>
<protein>
    <recommendedName>
        <fullName evidence="3">DUF2357 domain-containing protein</fullName>
    </recommendedName>
</protein>
<evidence type="ECO:0008006" key="3">
    <source>
        <dbReference type="Google" id="ProtNLM"/>
    </source>
</evidence>
<accession>A0AAX3NCY2</accession>